<dbReference type="AlphaFoldDB" id="Q69K92"/>
<dbReference type="EMBL" id="AP005971">
    <property type="protein sequence ID" value="BAD36612.1"/>
    <property type="molecule type" value="Genomic_DNA"/>
</dbReference>
<sequence>MAPASRADMTVAARPPFYSTTVGMVSGGQICNSEGGSDAVAWTSAHRGGVPGCSLLKLHKKIGKEPLMRKKN</sequence>
<protein>
    <submittedName>
        <fullName evidence="1">Uncharacterized protein</fullName>
    </submittedName>
</protein>
<reference evidence="2" key="1">
    <citation type="journal article" date="2005" name="Nature">
        <title>The map-based sequence of the rice genome.</title>
        <authorList>
            <consortium name="International rice genome sequencing project (IRGSP)"/>
            <person name="Matsumoto T."/>
            <person name="Wu J."/>
            <person name="Kanamori H."/>
            <person name="Katayose Y."/>
            <person name="Fujisawa M."/>
            <person name="Namiki N."/>
            <person name="Mizuno H."/>
            <person name="Yamamoto K."/>
            <person name="Antonio B.A."/>
            <person name="Baba T."/>
            <person name="Sakata K."/>
            <person name="Nagamura Y."/>
            <person name="Aoki H."/>
            <person name="Arikawa K."/>
            <person name="Arita K."/>
            <person name="Bito T."/>
            <person name="Chiden Y."/>
            <person name="Fujitsuka N."/>
            <person name="Fukunaka R."/>
            <person name="Hamada M."/>
            <person name="Harada C."/>
            <person name="Hayashi A."/>
            <person name="Hijishita S."/>
            <person name="Honda M."/>
            <person name="Hosokawa S."/>
            <person name="Ichikawa Y."/>
            <person name="Idonuma A."/>
            <person name="Iijima M."/>
            <person name="Ikeda M."/>
            <person name="Ikeno M."/>
            <person name="Ito K."/>
            <person name="Ito S."/>
            <person name="Ito T."/>
            <person name="Ito Y."/>
            <person name="Ito Y."/>
            <person name="Iwabuchi A."/>
            <person name="Kamiya K."/>
            <person name="Karasawa W."/>
            <person name="Kurita K."/>
            <person name="Katagiri S."/>
            <person name="Kikuta A."/>
            <person name="Kobayashi H."/>
            <person name="Kobayashi N."/>
            <person name="Machita K."/>
            <person name="Maehara T."/>
            <person name="Masukawa M."/>
            <person name="Mizubayashi T."/>
            <person name="Mukai Y."/>
            <person name="Nagasaki H."/>
            <person name="Nagata Y."/>
            <person name="Naito S."/>
            <person name="Nakashima M."/>
            <person name="Nakama Y."/>
            <person name="Nakamichi Y."/>
            <person name="Nakamura M."/>
            <person name="Meguro A."/>
            <person name="Negishi M."/>
            <person name="Ohta I."/>
            <person name="Ohta T."/>
            <person name="Okamoto M."/>
            <person name="Ono N."/>
            <person name="Saji S."/>
            <person name="Sakaguchi M."/>
            <person name="Sakai K."/>
            <person name="Shibata M."/>
            <person name="Shimokawa T."/>
            <person name="Song J."/>
            <person name="Takazaki Y."/>
            <person name="Terasawa K."/>
            <person name="Tsugane M."/>
            <person name="Tsuji K."/>
            <person name="Ueda S."/>
            <person name="Waki K."/>
            <person name="Yamagata H."/>
            <person name="Yamamoto M."/>
            <person name="Yamamoto S."/>
            <person name="Yamane H."/>
            <person name="Yoshiki S."/>
            <person name="Yoshihara R."/>
            <person name="Yukawa K."/>
            <person name="Zhong H."/>
            <person name="Yano M."/>
            <person name="Yuan Q."/>
            <person name="Ouyang S."/>
            <person name="Liu J."/>
            <person name="Jones K.M."/>
            <person name="Gansberger K."/>
            <person name="Moffat K."/>
            <person name="Hill J."/>
            <person name="Bera J."/>
            <person name="Fadrosh D."/>
            <person name="Jin S."/>
            <person name="Johri S."/>
            <person name="Kim M."/>
            <person name="Overton L."/>
            <person name="Reardon M."/>
            <person name="Tsitrin T."/>
            <person name="Vuong H."/>
            <person name="Weaver B."/>
            <person name="Ciecko A."/>
            <person name="Tallon L."/>
            <person name="Jackson J."/>
            <person name="Pai G."/>
            <person name="Aken S.V."/>
            <person name="Utterback T."/>
            <person name="Reidmuller S."/>
            <person name="Feldblyum T."/>
            <person name="Hsiao J."/>
            <person name="Zismann V."/>
            <person name="Iobst S."/>
            <person name="de Vazeille A.R."/>
            <person name="Buell C.R."/>
            <person name="Ying K."/>
            <person name="Li Y."/>
            <person name="Lu T."/>
            <person name="Huang Y."/>
            <person name="Zhao Q."/>
            <person name="Feng Q."/>
            <person name="Zhang L."/>
            <person name="Zhu J."/>
            <person name="Weng Q."/>
            <person name="Mu J."/>
            <person name="Lu Y."/>
            <person name="Fan D."/>
            <person name="Liu Y."/>
            <person name="Guan J."/>
            <person name="Zhang Y."/>
            <person name="Yu S."/>
            <person name="Liu X."/>
            <person name="Zhang Y."/>
            <person name="Hong G."/>
            <person name="Han B."/>
            <person name="Choisne N."/>
            <person name="Demange N."/>
            <person name="Orjeda G."/>
            <person name="Samain S."/>
            <person name="Cattolico L."/>
            <person name="Pelletier E."/>
            <person name="Couloux A."/>
            <person name="Segurens B."/>
            <person name="Wincker P."/>
            <person name="D'Hont A."/>
            <person name="Scarpelli C."/>
            <person name="Weissenbach J."/>
            <person name="Salanoubat M."/>
            <person name="Quetier F."/>
            <person name="Yu Y."/>
            <person name="Kim H.R."/>
            <person name="Rambo T."/>
            <person name="Currie J."/>
            <person name="Collura K."/>
            <person name="Luo M."/>
            <person name="Yang T."/>
            <person name="Ammiraju J.S.S."/>
            <person name="Engler F."/>
            <person name="Soderlund C."/>
            <person name="Wing R.A."/>
            <person name="Palmer L.E."/>
            <person name="de la Bastide M."/>
            <person name="Spiegel L."/>
            <person name="Nascimento L."/>
            <person name="Zutavern T."/>
            <person name="O'Shaughnessy A."/>
            <person name="Dike S."/>
            <person name="Dedhia N."/>
            <person name="Preston R."/>
            <person name="Balija V."/>
            <person name="McCombie W.R."/>
            <person name="Chow T."/>
            <person name="Chen H."/>
            <person name="Chung M."/>
            <person name="Chen C."/>
            <person name="Shaw J."/>
            <person name="Wu H."/>
            <person name="Hsiao K."/>
            <person name="Chao Y."/>
            <person name="Chu M."/>
            <person name="Cheng C."/>
            <person name="Hour A."/>
            <person name="Lee P."/>
            <person name="Lin S."/>
            <person name="Lin Y."/>
            <person name="Liou J."/>
            <person name="Liu S."/>
            <person name="Hsing Y."/>
            <person name="Raghuvanshi S."/>
            <person name="Mohanty A."/>
            <person name="Bharti A.K."/>
            <person name="Gaur A."/>
            <person name="Gupta V."/>
            <person name="Kumar D."/>
            <person name="Ravi V."/>
            <person name="Vij S."/>
            <person name="Kapur A."/>
            <person name="Khurana P."/>
            <person name="Khurana P."/>
            <person name="Khurana J.P."/>
            <person name="Tyagi A.K."/>
            <person name="Gaikwad K."/>
            <person name="Singh A."/>
            <person name="Dalal V."/>
            <person name="Srivastava S."/>
            <person name="Dixit A."/>
            <person name="Pal A.K."/>
            <person name="Ghazi I.A."/>
            <person name="Yadav M."/>
            <person name="Pandit A."/>
            <person name="Bhargava A."/>
            <person name="Sureshbabu K."/>
            <person name="Batra K."/>
            <person name="Sharma T.R."/>
            <person name="Mohapatra T."/>
            <person name="Singh N.K."/>
            <person name="Messing J."/>
            <person name="Nelson A.B."/>
            <person name="Fuks G."/>
            <person name="Kavchok S."/>
            <person name="Keizer G."/>
            <person name="Linton E."/>
            <person name="Llaca V."/>
            <person name="Song R."/>
            <person name="Tanyolac B."/>
            <person name="Young S."/>
            <person name="Ho-Il K."/>
            <person name="Hahn J.H."/>
            <person name="Sangsakoo G."/>
            <person name="Vanavichit A."/>
            <person name="de Mattos Luiz.A.T."/>
            <person name="Zimmer P.D."/>
            <person name="Malone G."/>
            <person name="Dellagostin O."/>
            <person name="de Oliveira A.C."/>
            <person name="Bevan M."/>
            <person name="Bancroft I."/>
            <person name="Minx P."/>
            <person name="Cordum H."/>
            <person name="Wilson R."/>
            <person name="Cheng Z."/>
            <person name="Jin W."/>
            <person name="Jiang J."/>
            <person name="Leong S.A."/>
            <person name="Iwama H."/>
            <person name="Gojobori T."/>
            <person name="Itoh T."/>
            <person name="Niimura Y."/>
            <person name="Fujii Y."/>
            <person name="Habara T."/>
            <person name="Sakai H."/>
            <person name="Sato Y."/>
            <person name="Wilson G."/>
            <person name="Kumar K."/>
            <person name="McCouch S."/>
            <person name="Juretic N."/>
            <person name="Hoen D."/>
            <person name="Wright S."/>
            <person name="Bruskiewich R."/>
            <person name="Bureau T."/>
            <person name="Miyao A."/>
            <person name="Hirochika H."/>
            <person name="Nishikawa T."/>
            <person name="Kadowaki K."/>
            <person name="Sugiura M."/>
            <person name="Burr B."/>
            <person name="Sasaki T."/>
        </authorList>
    </citation>
    <scope>NUCLEOTIDE SEQUENCE [LARGE SCALE GENOMIC DNA]</scope>
    <source>
        <strain evidence="2">cv. Nipponbare</strain>
    </source>
</reference>
<reference evidence="2" key="2">
    <citation type="journal article" date="2008" name="Nucleic Acids Res.">
        <title>The rice annotation project database (RAP-DB): 2008 update.</title>
        <authorList>
            <consortium name="The rice annotation project (RAP)"/>
        </authorList>
    </citation>
    <scope>GENOME REANNOTATION</scope>
    <source>
        <strain evidence="2">cv. Nipponbare</strain>
    </source>
</reference>
<dbReference type="Proteomes" id="UP000000763">
    <property type="component" value="Chromosome 9"/>
</dbReference>
<evidence type="ECO:0000313" key="2">
    <source>
        <dbReference type="Proteomes" id="UP000000763"/>
    </source>
</evidence>
<evidence type="ECO:0000313" key="1">
    <source>
        <dbReference type="EMBL" id="BAD36612.1"/>
    </source>
</evidence>
<name>Q69K92_ORYSJ</name>
<proteinExistence type="predicted"/>
<accession>Q69K92</accession>
<gene>
    <name evidence="1" type="primary">OSJNBb0079K11.14</name>
</gene>
<organism evidence="1 2">
    <name type="scientific">Oryza sativa subsp. japonica</name>
    <name type="common">Rice</name>
    <dbReference type="NCBI Taxonomy" id="39947"/>
    <lineage>
        <taxon>Eukaryota</taxon>
        <taxon>Viridiplantae</taxon>
        <taxon>Streptophyta</taxon>
        <taxon>Embryophyta</taxon>
        <taxon>Tracheophyta</taxon>
        <taxon>Spermatophyta</taxon>
        <taxon>Magnoliopsida</taxon>
        <taxon>Liliopsida</taxon>
        <taxon>Poales</taxon>
        <taxon>Poaceae</taxon>
        <taxon>BOP clade</taxon>
        <taxon>Oryzoideae</taxon>
        <taxon>Oryzeae</taxon>
        <taxon>Oryzinae</taxon>
        <taxon>Oryza</taxon>
        <taxon>Oryza sativa</taxon>
    </lineage>
</organism>